<feature type="transmembrane region" description="Helical" evidence="2">
    <location>
        <begin position="89"/>
        <end position="109"/>
    </location>
</feature>
<evidence type="ECO:0000313" key="3">
    <source>
        <dbReference type="EMBL" id="KAF2721888.1"/>
    </source>
</evidence>
<reference evidence="3" key="1">
    <citation type="journal article" date="2020" name="Stud. Mycol.">
        <title>101 Dothideomycetes genomes: a test case for predicting lifestyles and emergence of pathogens.</title>
        <authorList>
            <person name="Haridas S."/>
            <person name="Albert R."/>
            <person name="Binder M."/>
            <person name="Bloem J."/>
            <person name="Labutti K."/>
            <person name="Salamov A."/>
            <person name="Andreopoulos B."/>
            <person name="Baker S."/>
            <person name="Barry K."/>
            <person name="Bills G."/>
            <person name="Bluhm B."/>
            <person name="Cannon C."/>
            <person name="Castanera R."/>
            <person name="Culley D."/>
            <person name="Daum C."/>
            <person name="Ezra D."/>
            <person name="Gonzalez J."/>
            <person name="Henrissat B."/>
            <person name="Kuo A."/>
            <person name="Liang C."/>
            <person name="Lipzen A."/>
            <person name="Lutzoni F."/>
            <person name="Magnuson J."/>
            <person name="Mondo S."/>
            <person name="Nolan M."/>
            <person name="Ohm R."/>
            <person name="Pangilinan J."/>
            <person name="Park H.-J."/>
            <person name="Ramirez L."/>
            <person name="Alfaro M."/>
            <person name="Sun H."/>
            <person name="Tritt A."/>
            <person name="Yoshinaga Y."/>
            <person name="Zwiers L.-H."/>
            <person name="Turgeon B."/>
            <person name="Goodwin S."/>
            <person name="Spatafora J."/>
            <person name="Crous P."/>
            <person name="Grigoriev I."/>
        </authorList>
    </citation>
    <scope>NUCLEOTIDE SEQUENCE</scope>
    <source>
        <strain evidence="3">CBS 116435</strain>
    </source>
</reference>
<evidence type="ECO:0008006" key="5">
    <source>
        <dbReference type="Google" id="ProtNLM"/>
    </source>
</evidence>
<sequence length="272" mass="28449">MAAHPAGFTSRRALGAGPQRLSALYQYHNAPEVAPTQGLEYDDTVYPVSDKFPVIHHDPYEPKYRGGGKMYESDNRPPRIIFGMKIKTFLLVLLLVIAIVVGAAVGGAVGGKTMNSDSGVPMPGYESGSASPTAAPPTSSAPTAITSTYAAPTPTYSPLNDCPNSNATAYTSSWSKQHNVPAGAGLKFAKFCSLETPLESSDVLSEGFVYTFDDCIELCASLNFHSGNGNCTVAAYTPGGSRPANCLVGSAVDVSTSRLTIEQGSNIAVLES</sequence>
<dbReference type="Proteomes" id="UP000799441">
    <property type="component" value="Unassembled WGS sequence"/>
</dbReference>
<accession>A0A9P4UQJ5</accession>
<comment type="caution">
    <text evidence="3">The sequence shown here is derived from an EMBL/GenBank/DDBJ whole genome shotgun (WGS) entry which is preliminary data.</text>
</comment>
<protein>
    <recommendedName>
        <fullName evidence="5">Apple domain-containing protein</fullName>
    </recommendedName>
</protein>
<evidence type="ECO:0000256" key="1">
    <source>
        <dbReference type="SAM" id="MobiDB-lite"/>
    </source>
</evidence>
<proteinExistence type="predicted"/>
<name>A0A9P4UQJ5_9PEZI</name>
<dbReference type="OrthoDB" id="5358884at2759"/>
<dbReference type="AlphaFoldDB" id="A0A9P4UQJ5"/>
<evidence type="ECO:0000256" key="2">
    <source>
        <dbReference type="SAM" id="Phobius"/>
    </source>
</evidence>
<evidence type="ECO:0000313" key="4">
    <source>
        <dbReference type="Proteomes" id="UP000799441"/>
    </source>
</evidence>
<gene>
    <name evidence="3" type="ORF">K431DRAFT_328150</name>
</gene>
<keyword evidence="2" id="KW-0472">Membrane</keyword>
<organism evidence="3 4">
    <name type="scientific">Polychaeton citri CBS 116435</name>
    <dbReference type="NCBI Taxonomy" id="1314669"/>
    <lineage>
        <taxon>Eukaryota</taxon>
        <taxon>Fungi</taxon>
        <taxon>Dikarya</taxon>
        <taxon>Ascomycota</taxon>
        <taxon>Pezizomycotina</taxon>
        <taxon>Dothideomycetes</taxon>
        <taxon>Dothideomycetidae</taxon>
        <taxon>Capnodiales</taxon>
        <taxon>Capnodiaceae</taxon>
        <taxon>Polychaeton</taxon>
    </lineage>
</organism>
<feature type="compositionally biased region" description="Low complexity" evidence="1">
    <location>
        <begin position="127"/>
        <end position="146"/>
    </location>
</feature>
<keyword evidence="2" id="KW-1133">Transmembrane helix</keyword>
<feature type="region of interest" description="Disordered" evidence="1">
    <location>
        <begin position="120"/>
        <end position="146"/>
    </location>
</feature>
<dbReference type="EMBL" id="MU003787">
    <property type="protein sequence ID" value="KAF2721888.1"/>
    <property type="molecule type" value="Genomic_DNA"/>
</dbReference>
<keyword evidence="4" id="KW-1185">Reference proteome</keyword>
<keyword evidence="2" id="KW-0812">Transmembrane</keyword>